<name>A0AAV0PYU9_9ROSI</name>
<sequence>MELWRKLQQQKDDPLSSRSFLLGNLAVLTSSTLADMEANDYKDGSSTATDNQYRINNLTAWDRAVSLTSEEWLPRLQLLIGRWKQENKRRGVVISLIVRVMLPFVFETTEKRNQMQ</sequence>
<keyword evidence="2" id="KW-1185">Reference proteome</keyword>
<dbReference type="AlphaFoldDB" id="A0AAV0PYU9"/>
<dbReference type="EMBL" id="CAMGYJ010000009">
    <property type="protein sequence ID" value="CAI0476133.1"/>
    <property type="molecule type" value="Genomic_DNA"/>
</dbReference>
<dbReference type="Proteomes" id="UP001154282">
    <property type="component" value="Unassembled WGS sequence"/>
</dbReference>
<gene>
    <name evidence="1" type="ORF">LITE_LOCUS40655</name>
</gene>
<organism evidence="1 2">
    <name type="scientific">Linum tenue</name>
    <dbReference type="NCBI Taxonomy" id="586396"/>
    <lineage>
        <taxon>Eukaryota</taxon>
        <taxon>Viridiplantae</taxon>
        <taxon>Streptophyta</taxon>
        <taxon>Embryophyta</taxon>
        <taxon>Tracheophyta</taxon>
        <taxon>Spermatophyta</taxon>
        <taxon>Magnoliopsida</taxon>
        <taxon>eudicotyledons</taxon>
        <taxon>Gunneridae</taxon>
        <taxon>Pentapetalae</taxon>
        <taxon>rosids</taxon>
        <taxon>fabids</taxon>
        <taxon>Malpighiales</taxon>
        <taxon>Linaceae</taxon>
        <taxon>Linum</taxon>
    </lineage>
</organism>
<reference evidence="1" key="1">
    <citation type="submission" date="2022-08" db="EMBL/GenBank/DDBJ databases">
        <authorList>
            <person name="Gutierrez-Valencia J."/>
        </authorList>
    </citation>
    <scope>NUCLEOTIDE SEQUENCE</scope>
</reference>
<protein>
    <submittedName>
        <fullName evidence="1">Uncharacterized protein</fullName>
    </submittedName>
</protein>
<evidence type="ECO:0000313" key="1">
    <source>
        <dbReference type="EMBL" id="CAI0476133.1"/>
    </source>
</evidence>
<evidence type="ECO:0000313" key="2">
    <source>
        <dbReference type="Proteomes" id="UP001154282"/>
    </source>
</evidence>
<comment type="caution">
    <text evidence="1">The sequence shown here is derived from an EMBL/GenBank/DDBJ whole genome shotgun (WGS) entry which is preliminary data.</text>
</comment>
<accession>A0AAV0PYU9</accession>
<proteinExistence type="predicted"/>